<evidence type="ECO:0000313" key="1">
    <source>
        <dbReference type="EMBL" id="KKN62892.1"/>
    </source>
</evidence>
<proteinExistence type="predicted"/>
<protein>
    <submittedName>
        <fullName evidence="1">Uncharacterized protein</fullName>
    </submittedName>
</protein>
<gene>
    <name evidence="1" type="ORF">LCGC14_0507450</name>
</gene>
<accession>A0A0F9SKL5</accession>
<sequence>MIVDRGINQRKSVNVGGKEIRLFSSGATTYDKKLANEIKDKYKHDPDIGVINKSHVRLQGAHKTHFTVPALPWKKKRNKRT</sequence>
<organism evidence="1">
    <name type="scientific">marine sediment metagenome</name>
    <dbReference type="NCBI Taxonomy" id="412755"/>
    <lineage>
        <taxon>unclassified sequences</taxon>
        <taxon>metagenomes</taxon>
        <taxon>ecological metagenomes</taxon>
    </lineage>
</organism>
<comment type="caution">
    <text evidence="1">The sequence shown here is derived from an EMBL/GenBank/DDBJ whole genome shotgun (WGS) entry which is preliminary data.</text>
</comment>
<reference evidence="1" key="1">
    <citation type="journal article" date="2015" name="Nature">
        <title>Complex archaea that bridge the gap between prokaryotes and eukaryotes.</title>
        <authorList>
            <person name="Spang A."/>
            <person name="Saw J.H."/>
            <person name="Jorgensen S.L."/>
            <person name="Zaremba-Niedzwiedzka K."/>
            <person name="Martijn J."/>
            <person name="Lind A.E."/>
            <person name="van Eijk R."/>
            <person name="Schleper C."/>
            <person name="Guy L."/>
            <person name="Ettema T.J."/>
        </authorList>
    </citation>
    <scope>NUCLEOTIDE SEQUENCE</scope>
</reference>
<dbReference type="EMBL" id="LAZR01000609">
    <property type="protein sequence ID" value="KKN62892.1"/>
    <property type="molecule type" value="Genomic_DNA"/>
</dbReference>
<dbReference type="AlphaFoldDB" id="A0A0F9SKL5"/>
<name>A0A0F9SKL5_9ZZZZ</name>